<gene>
    <name evidence="13" type="ORF">EX30DRAFT_171808</name>
</gene>
<dbReference type="GO" id="GO:0019706">
    <property type="term" value="F:protein-cysteine S-palmitoyltransferase activity"/>
    <property type="evidence" value="ECO:0007669"/>
    <property type="project" value="UniProtKB-EC"/>
</dbReference>
<dbReference type="STRING" id="341454.A0A4S2MLV6"/>
<feature type="transmembrane region" description="Helical" evidence="10">
    <location>
        <begin position="7"/>
        <end position="27"/>
    </location>
</feature>
<evidence type="ECO:0000256" key="9">
    <source>
        <dbReference type="ARBA" id="ARBA00048048"/>
    </source>
</evidence>
<dbReference type="PANTHER" id="PTHR12246">
    <property type="entry name" value="PALMITOYLTRANSFERASE ZDHHC16"/>
    <property type="match status" value="1"/>
</dbReference>
<protein>
    <recommendedName>
        <fullName evidence="10">Palmitoyltransferase</fullName>
        <ecNumber evidence="10">2.3.1.225</ecNumber>
    </recommendedName>
</protein>
<keyword evidence="8 10" id="KW-0012">Acyltransferase</keyword>
<evidence type="ECO:0000259" key="12">
    <source>
        <dbReference type="Pfam" id="PF01529"/>
    </source>
</evidence>
<evidence type="ECO:0000256" key="2">
    <source>
        <dbReference type="ARBA" id="ARBA00022679"/>
    </source>
</evidence>
<feature type="compositionally biased region" description="Low complexity" evidence="11">
    <location>
        <begin position="81"/>
        <end position="99"/>
    </location>
</feature>
<keyword evidence="2 10" id="KW-0808">Transferase</keyword>
<evidence type="ECO:0000256" key="1">
    <source>
        <dbReference type="ARBA" id="ARBA00004141"/>
    </source>
</evidence>
<keyword evidence="7" id="KW-0449">Lipoprotein</keyword>
<dbReference type="InterPro" id="IPR001594">
    <property type="entry name" value="Palmitoyltrfase_DHHC"/>
</dbReference>
<evidence type="ECO:0000256" key="10">
    <source>
        <dbReference type="RuleBase" id="RU079119"/>
    </source>
</evidence>
<organism evidence="13 14">
    <name type="scientific">Ascodesmis nigricans</name>
    <dbReference type="NCBI Taxonomy" id="341454"/>
    <lineage>
        <taxon>Eukaryota</taxon>
        <taxon>Fungi</taxon>
        <taxon>Dikarya</taxon>
        <taxon>Ascomycota</taxon>
        <taxon>Pezizomycotina</taxon>
        <taxon>Pezizomycetes</taxon>
        <taxon>Pezizales</taxon>
        <taxon>Ascodesmidaceae</taxon>
        <taxon>Ascodesmis</taxon>
    </lineage>
</organism>
<dbReference type="InterPro" id="IPR039859">
    <property type="entry name" value="PFA4/ZDH16/20/ERF2-like"/>
</dbReference>
<feature type="region of interest" description="Disordered" evidence="11">
    <location>
        <begin position="80"/>
        <end position="112"/>
    </location>
</feature>
<feature type="non-terminal residue" evidence="13">
    <location>
        <position position="279"/>
    </location>
</feature>
<dbReference type="AlphaFoldDB" id="A0A4S2MLV6"/>
<evidence type="ECO:0000256" key="11">
    <source>
        <dbReference type="SAM" id="MobiDB-lite"/>
    </source>
</evidence>
<feature type="domain" description="Palmitoyltransferase DHHC" evidence="12">
    <location>
        <begin position="115"/>
        <end position="244"/>
    </location>
</feature>
<dbReference type="EC" id="2.3.1.225" evidence="10"/>
<proteinExistence type="inferred from homology"/>
<evidence type="ECO:0000256" key="3">
    <source>
        <dbReference type="ARBA" id="ARBA00022692"/>
    </source>
</evidence>
<evidence type="ECO:0000256" key="6">
    <source>
        <dbReference type="ARBA" id="ARBA00023139"/>
    </source>
</evidence>
<comment type="domain">
    <text evidence="10">The DHHC domain is required for palmitoyltransferase activity.</text>
</comment>
<dbReference type="InParanoid" id="A0A4S2MLV6"/>
<evidence type="ECO:0000256" key="5">
    <source>
        <dbReference type="ARBA" id="ARBA00023136"/>
    </source>
</evidence>
<dbReference type="PROSITE" id="PS50216">
    <property type="entry name" value="DHHC"/>
    <property type="match status" value="1"/>
</dbReference>
<dbReference type="EMBL" id="ML220146">
    <property type="protein sequence ID" value="TGZ78056.1"/>
    <property type="molecule type" value="Genomic_DNA"/>
</dbReference>
<dbReference type="Proteomes" id="UP000298138">
    <property type="component" value="Unassembled WGS sequence"/>
</dbReference>
<comment type="similarity">
    <text evidence="10">Belongs to the DHHC palmitoyltransferase family.</text>
</comment>
<dbReference type="Pfam" id="PF01529">
    <property type="entry name" value="DHHC"/>
    <property type="match status" value="1"/>
</dbReference>
<dbReference type="GO" id="GO:0016020">
    <property type="term" value="C:membrane"/>
    <property type="evidence" value="ECO:0007669"/>
    <property type="project" value="UniProtKB-SubCell"/>
</dbReference>
<feature type="transmembrane region" description="Helical" evidence="10">
    <location>
        <begin position="39"/>
        <end position="56"/>
    </location>
</feature>
<comment type="subcellular location">
    <subcellularLocation>
        <location evidence="1">Membrane</location>
        <topology evidence="1">Multi-pass membrane protein</topology>
    </subcellularLocation>
</comment>
<evidence type="ECO:0000256" key="4">
    <source>
        <dbReference type="ARBA" id="ARBA00022989"/>
    </source>
</evidence>
<feature type="transmembrane region" description="Helical" evidence="10">
    <location>
        <begin position="202"/>
        <end position="227"/>
    </location>
</feature>
<evidence type="ECO:0000313" key="14">
    <source>
        <dbReference type="Proteomes" id="UP000298138"/>
    </source>
</evidence>
<sequence length="279" mass="30193">MLDPSLSHLAVAGVLILITTLAFLPQLTILHDLSLDARIFFNFLVALTYLTYYLAVTTPPGRVPAGWTPVSVEAAALEDGSLSTSPAQPPTTSAAAADTSGEEPSPPTSTIISSPPRFCTPCNAFKPPRTHHCRVCSTCIPKMDHHCPWLSTCIGYSNHPHFLRFLCATTAAVTVLNFLLLGEWIALYDAWDLPAYLFPHGAWGMGLLVGVSLVGVVTGLVVFVLLCRSIGNAATGRTTIEAWEIERWEVRRRRRGVGGGVYPMDMGIYENMKVALGGR</sequence>
<keyword evidence="5 10" id="KW-0472">Membrane</keyword>
<evidence type="ECO:0000256" key="7">
    <source>
        <dbReference type="ARBA" id="ARBA00023288"/>
    </source>
</evidence>
<keyword evidence="3 10" id="KW-0812">Transmembrane</keyword>
<keyword evidence="14" id="KW-1185">Reference proteome</keyword>
<keyword evidence="6" id="KW-0564">Palmitate</keyword>
<dbReference type="FunCoup" id="A0A4S2MLV6">
    <property type="interactions" value="22"/>
</dbReference>
<keyword evidence="4 10" id="KW-1133">Transmembrane helix</keyword>
<name>A0A4S2MLV6_9PEZI</name>
<evidence type="ECO:0000313" key="13">
    <source>
        <dbReference type="EMBL" id="TGZ78056.1"/>
    </source>
</evidence>
<dbReference type="OrthoDB" id="331948at2759"/>
<feature type="transmembrane region" description="Helical" evidence="10">
    <location>
        <begin position="162"/>
        <end position="182"/>
    </location>
</feature>
<comment type="catalytic activity">
    <reaction evidence="9 10">
        <text>L-cysteinyl-[protein] + hexadecanoyl-CoA = S-hexadecanoyl-L-cysteinyl-[protein] + CoA</text>
        <dbReference type="Rhea" id="RHEA:36683"/>
        <dbReference type="Rhea" id="RHEA-COMP:10131"/>
        <dbReference type="Rhea" id="RHEA-COMP:11032"/>
        <dbReference type="ChEBI" id="CHEBI:29950"/>
        <dbReference type="ChEBI" id="CHEBI:57287"/>
        <dbReference type="ChEBI" id="CHEBI:57379"/>
        <dbReference type="ChEBI" id="CHEBI:74151"/>
        <dbReference type="EC" id="2.3.1.225"/>
    </reaction>
</comment>
<accession>A0A4S2MLV6</accession>
<evidence type="ECO:0000256" key="8">
    <source>
        <dbReference type="ARBA" id="ARBA00023315"/>
    </source>
</evidence>
<reference evidence="13 14" key="1">
    <citation type="submission" date="2019-04" db="EMBL/GenBank/DDBJ databases">
        <title>Comparative genomics and transcriptomics to analyze fruiting body development in filamentous ascomycetes.</title>
        <authorList>
            <consortium name="DOE Joint Genome Institute"/>
            <person name="Lutkenhaus R."/>
            <person name="Traeger S."/>
            <person name="Breuer J."/>
            <person name="Kuo A."/>
            <person name="Lipzen A."/>
            <person name="Pangilinan J."/>
            <person name="Dilworth D."/>
            <person name="Sandor L."/>
            <person name="Poggeler S."/>
            <person name="Barry K."/>
            <person name="Grigoriev I.V."/>
            <person name="Nowrousian M."/>
        </authorList>
    </citation>
    <scope>NUCLEOTIDE SEQUENCE [LARGE SCALE GENOMIC DNA]</scope>
    <source>
        <strain evidence="13 14">CBS 389.68</strain>
    </source>
</reference>